<accession>A0ABD1XJQ8</accession>
<sequence>MRLLLTFQLSRVVSALLPDTSNAECVGASPLFLFPSFFFIDVHSSVDCEDENFEVKEYVHKGFGGLGIEEDVKSKFVRVAVRGRSWIGTNGVYLVGLRAQVVEEMQMINNCVVGWRTRVMAQVGARALGRGLVKQWHREVCVRMASTALIFSALQPVRPALLLPYRQQVMPGRVGRENCTNLLLLRQCATTEPSYGAANSVLLETRECADGSIMYKFGSAEQKEAMSIANDQLIPKSAESSEVPAAESQSIDSDCEEGDHRQAASEQKVANCGFEQQEENSAKDDVSHHREVPVSNSKSAPSPETIR</sequence>
<reference evidence="3 4" key="1">
    <citation type="submission" date="2024-09" db="EMBL/GenBank/DDBJ databases">
        <title>Chromosome-scale assembly of Riccia fluitans.</title>
        <authorList>
            <person name="Paukszto L."/>
            <person name="Sawicki J."/>
            <person name="Karawczyk K."/>
            <person name="Piernik-Szablinska J."/>
            <person name="Szczecinska M."/>
            <person name="Mazdziarz M."/>
        </authorList>
    </citation>
    <scope>NUCLEOTIDE SEQUENCE [LARGE SCALE GENOMIC DNA]</scope>
    <source>
        <strain evidence="3">Rf_01</strain>
        <tissue evidence="3">Aerial parts of the thallus</tissue>
    </source>
</reference>
<keyword evidence="2" id="KW-0732">Signal</keyword>
<gene>
    <name evidence="3" type="ORF">R1flu_027723</name>
</gene>
<feature type="compositionally biased region" description="Polar residues" evidence="1">
    <location>
        <begin position="294"/>
        <end position="307"/>
    </location>
</feature>
<feature type="compositionally biased region" description="Basic and acidic residues" evidence="1">
    <location>
        <begin position="280"/>
        <end position="292"/>
    </location>
</feature>
<dbReference type="AlphaFoldDB" id="A0ABD1XJQ8"/>
<feature type="signal peptide" evidence="2">
    <location>
        <begin position="1"/>
        <end position="15"/>
    </location>
</feature>
<comment type="caution">
    <text evidence="3">The sequence shown here is derived from an EMBL/GenBank/DDBJ whole genome shotgun (WGS) entry which is preliminary data.</text>
</comment>
<protein>
    <submittedName>
        <fullName evidence="3">Uncharacterized protein</fullName>
    </submittedName>
</protein>
<dbReference type="EMBL" id="JBHFFA010000008">
    <property type="protein sequence ID" value="KAL2609150.1"/>
    <property type="molecule type" value="Genomic_DNA"/>
</dbReference>
<keyword evidence="4" id="KW-1185">Reference proteome</keyword>
<feature type="compositionally biased region" description="Low complexity" evidence="1">
    <location>
        <begin position="237"/>
        <end position="250"/>
    </location>
</feature>
<evidence type="ECO:0000256" key="2">
    <source>
        <dbReference type="SAM" id="SignalP"/>
    </source>
</evidence>
<organism evidence="3 4">
    <name type="scientific">Riccia fluitans</name>
    <dbReference type="NCBI Taxonomy" id="41844"/>
    <lineage>
        <taxon>Eukaryota</taxon>
        <taxon>Viridiplantae</taxon>
        <taxon>Streptophyta</taxon>
        <taxon>Embryophyta</taxon>
        <taxon>Marchantiophyta</taxon>
        <taxon>Marchantiopsida</taxon>
        <taxon>Marchantiidae</taxon>
        <taxon>Marchantiales</taxon>
        <taxon>Ricciaceae</taxon>
        <taxon>Riccia</taxon>
    </lineage>
</organism>
<proteinExistence type="predicted"/>
<evidence type="ECO:0000313" key="4">
    <source>
        <dbReference type="Proteomes" id="UP001605036"/>
    </source>
</evidence>
<evidence type="ECO:0000256" key="1">
    <source>
        <dbReference type="SAM" id="MobiDB-lite"/>
    </source>
</evidence>
<evidence type="ECO:0000313" key="3">
    <source>
        <dbReference type="EMBL" id="KAL2609150.1"/>
    </source>
</evidence>
<dbReference type="Proteomes" id="UP001605036">
    <property type="component" value="Unassembled WGS sequence"/>
</dbReference>
<name>A0ABD1XJQ8_9MARC</name>
<feature type="region of interest" description="Disordered" evidence="1">
    <location>
        <begin position="236"/>
        <end position="307"/>
    </location>
</feature>
<feature type="chain" id="PRO_5044743478" evidence="2">
    <location>
        <begin position="16"/>
        <end position="307"/>
    </location>
</feature>